<protein>
    <submittedName>
        <fullName evidence="2">Uncharacterized protein</fullName>
    </submittedName>
</protein>
<accession>A0A1Y6LVF8</accession>
<evidence type="ECO:0000313" key="3">
    <source>
        <dbReference type="Proteomes" id="UP000215453"/>
    </source>
</evidence>
<evidence type="ECO:0000256" key="1">
    <source>
        <dbReference type="SAM" id="MobiDB-lite"/>
    </source>
</evidence>
<proteinExistence type="predicted"/>
<feature type="compositionally biased region" description="Basic and acidic residues" evidence="1">
    <location>
        <begin position="97"/>
        <end position="112"/>
    </location>
</feature>
<organism evidence="2 3">
    <name type="scientific">Zymoseptoria tritici ST99CH_1A5</name>
    <dbReference type="NCBI Taxonomy" id="1276529"/>
    <lineage>
        <taxon>Eukaryota</taxon>
        <taxon>Fungi</taxon>
        <taxon>Dikarya</taxon>
        <taxon>Ascomycota</taxon>
        <taxon>Pezizomycotina</taxon>
        <taxon>Dothideomycetes</taxon>
        <taxon>Dothideomycetidae</taxon>
        <taxon>Mycosphaerellales</taxon>
        <taxon>Mycosphaerellaceae</taxon>
        <taxon>Zymoseptoria</taxon>
    </lineage>
</organism>
<dbReference type="AlphaFoldDB" id="A0A1Y6LVF8"/>
<feature type="compositionally biased region" description="Polar residues" evidence="1">
    <location>
        <begin position="1"/>
        <end position="12"/>
    </location>
</feature>
<sequence length="141" mass="14818">MASTSHPTQTHPSAPPAALSKEDSTATTTSSTSTDFEVASPMKFTHTGDPLADRPSVQDAEPKLSRHISAIPDDGNEEDGKEKGLMAKLKAKLLGSKGKEHAHHEAPTRTSEDVEVVGTMSGSPVRDGGGLERHISAIPQD</sequence>
<gene>
    <name evidence="2" type="ORF">ZT1A5_G9812</name>
</gene>
<reference evidence="2 3" key="1">
    <citation type="submission" date="2016-10" db="EMBL/GenBank/DDBJ databases">
        <authorList>
            <person name="Varghese N."/>
        </authorList>
    </citation>
    <scope>NUCLEOTIDE SEQUENCE [LARGE SCALE GENOMIC DNA]</scope>
</reference>
<dbReference type="EMBL" id="LT882685">
    <property type="protein sequence ID" value="SMY28367.1"/>
    <property type="molecule type" value="Genomic_DNA"/>
</dbReference>
<evidence type="ECO:0000313" key="2">
    <source>
        <dbReference type="EMBL" id="SMY28367.1"/>
    </source>
</evidence>
<feature type="region of interest" description="Disordered" evidence="1">
    <location>
        <begin position="96"/>
        <end position="141"/>
    </location>
</feature>
<feature type="compositionally biased region" description="Low complexity" evidence="1">
    <location>
        <begin position="25"/>
        <end position="34"/>
    </location>
</feature>
<name>A0A1Y6LVF8_ZYMTR</name>
<dbReference type="Proteomes" id="UP000215453">
    <property type="component" value="Chromosome 10"/>
</dbReference>
<feature type="region of interest" description="Disordered" evidence="1">
    <location>
        <begin position="1"/>
        <end position="81"/>
    </location>
</feature>